<comment type="catalytic activity">
    <reaction evidence="3">
        <text>ATP + H2O = ADP + phosphate + H(+)</text>
        <dbReference type="Rhea" id="RHEA:13065"/>
        <dbReference type="ChEBI" id="CHEBI:15377"/>
        <dbReference type="ChEBI" id="CHEBI:15378"/>
        <dbReference type="ChEBI" id="CHEBI:30616"/>
        <dbReference type="ChEBI" id="CHEBI:43474"/>
        <dbReference type="ChEBI" id="CHEBI:456216"/>
        <dbReference type="EC" id="5.6.2.3"/>
    </reaction>
</comment>
<dbReference type="InterPro" id="IPR027417">
    <property type="entry name" value="P-loop_NTPase"/>
</dbReference>
<dbReference type="InterPro" id="IPR002789">
    <property type="entry name" value="HerA_central"/>
</dbReference>
<gene>
    <name evidence="6" type="ORF">MettiDRAFT_0596</name>
</gene>
<evidence type="ECO:0000313" key="6">
    <source>
        <dbReference type="EMBL" id="ETA67183.1"/>
    </source>
</evidence>
<comment type="caution">
    <text evidence="6">The sequence shown here is derived from an EMBL/GenBank/DDBJ whole genome shotgun (WGS) entry which is preliminary data.</text>
</comment>
<comment type="catalytic activity">
    <reaction evidence="4">
        <text>ATP + H2O = ADP + phosphate + H(+)</text>
        <dbReference type="Rhea" id="RHEA:13065"/>
        <dbReference type="ChEBI" id="CHEBI:15377"/>
        <dbReference type="ChEBI" id="CHEBI:15378"/>
        <dbReference type="ChEBI" id="CHEBI:30616"/>
        <dbReference type="ChEBI" id="CHEBI:43474"/>
        <dbReference type="ChEBI" id="CHEBI:456216"/>
        <dbReference type="EC" id="5.6.2.4"/>
    </reaction>
</comment>
<proteinExistence type="inferred from homology"/>
<sequence length="603" mass="68832">MPFKMKPGRLMLMEPDPRTSYKYTIWFDYTRNQMINIKEGDLVAVPNFNSTVDLTTYSILSITSTMPIHYALGGGGNDIKGYPGYVMEAASNLPVDWMEQENDSFEDTTKIICTAVPIFMEFVDNIGTAIKQKKIVQETSVPMLGGEVRLLSPEFTERIFNNGIDNEKENTMAIGNLIRDEDIQIYTRIDDLIKVHFGLFGFTGVGKSNFLSNFISNILDKSNETLKILLFDLMDEYAGLLIDKLLDDSINSCILCVGEKSLPGPVLEYLKYREEDKLDFAVDSLLKNLLVPKGLKPHKNQYQDSLKKLLVQNKIKIIESSMERTYTQFMSEIHDKIYDQYTSDKMEFALNKALKPPLKKFGEEKLNDEVARKIIVYLEEIANLDENKSIKERLERLIYLLEEIAENKIEEININSRISLTQLVHDLNNEDKNSLYIAISHDPHALRNFAKKIGYYIYENRRANGKITPINSFIFDEADEFIPQSATGSYAESSQIIETLARRGRKFGIGIGIATQRITYLNTNIMGQPHTYFISKLPRDSDREKVAEAFAMSKEMLSQTFKFNKGNWLLVSHDATGLDAVPIPIKTDNAEDRLKKFLGVDGY</sequence>
<dbReference type="AlphaFoldDB" id="W9DPK2"/>
<evidence type="ECO:0000256" key="4">
    <source>
        <dbReference type="ARBA" id="ARBA00048988"/>
    </source>
</evidence>
<evidence type="ECO:0000256" key="3">
    <source>
        <dbReference type="ARBA" id="ARBA00048954"/>
    </source>
</evidence>
<dbReference type="EMBL" id="AZAJ01000001">
    <property type="protein sequence ID" value="ETA67183.1"/>
    <property type="molecule type" value="Genomic_DNA"/>
</dbReference>
<dbReference type="PANTHER" id="PTHR42957">
    <property type="entry name" value="HELICASE MJ1565-RELATED"/>
    <property type="match status" value="1"/>
</dbReference>
<reference evidence="6 7" key="1">
    <citation type="submission" date="2013-08" db="EMBL/GenBank/DDBJ databases">
        <authorList>
            <consortium name="DOE Joint Genome Institute"/>
            <person name="Eisen J."/>
            <person name="Huntemann M."/>
            <person name="Han J."/>
            <person name="Chen A."/>
            <person name="Kyrpides N."/>
            <person name="Mavromatis K."/>
            <person name="Markowitz V."/>
            <person name="Palaniappan K."/>
            <person name="Ivanova N."/>
            <person name="Schaumberg A."/>
            <person name="Pati A."/>
            <person name="Liolios K."/>
            <person name="Nordberg H.P."/>
            <person name="Cantor M.N."/>
            <person name="Hua S.X."/>
            <person name="Woyke T."/>
        </authorList>
    </citation>
    <scope>NUCLEOTIDE SEQUENCE [LARGE SCALE GENOMIC DNA]</scope>
    <source>
        <strain evidence="6 7">DSM 2278</strain>
    </source>
</reference>
<evidence type="ECO:0000313" key="7">
    <source>
        <dbReference type="Proteomes" id="UP000019483"/>
    </source>
</evidence>
<comment type="catalytic activity">
    <reaction evidence="2">
        <text>Couples ATP hydrolysis with the unwinding of duplex DNA by translocating in the 3'-5' direction.</text>
        <dbReference type="EC" id="5.6.2.4"/>
    </reaction>
</comment>
<dbReference type="SUPFAM" id="SSF52540">
    <property type="entry name" value="P-loop containing nucleoside triphosphate hydrolases"/>
    <property type="match status" value="1"/>
</dbReference>
<evidence type="ECO:0000256" key="2">
    <source>
        <dbReference type="ARBA" id="ARBA00034617"/>
    </source>
</evidence>
<feature type="domain" description="Helicase HerA central" evidence="5">
    <location>
        <begin position="173"/>
        <end position="415"/>
    </location>
</feature>
<keyword evidence="7" id="KW-1185">Reference proteome</keyword>
<dbReference type="OrthoDB" id="107033at2157"/>
<comment type="similarity">
    <text evidence="1">Belongs to the HerA family.</text>
</comment>
<accession>W9DPK2</accession>
<dbReference type="GO" id="GO:0043138">
    <property type="term" value="F:3'-5' DNA helicase activity"/>
    <property type="evidence" value="ECO:0007669"/>
    <property type="project" value="UniProtKB-EC"/>
</dbReference>
<name>W9DPK2_METTI</name>
<evidence type="ECO:0000256" key="1">
    <source>
        <dbReference type="ARBA" id="ARBA00007816"/>
    </source>
</evidence>
<evidence type="ECO:0000259" key="5">
    <source>
        <dbReference type="Pfam" id="PF01935"/>
    </source>
</evidence>
<dbReference type="Proteomes" id="UP000019483">
    <property type="component" value="Unassembled WGS sequence"/>
</dbReference>
<protein>
    <submittedName>
        <fullName evidence="6">Putative ATPase</fullName>
    </submittedName>
</protein>
<dbReference type="Pfam" id="PF01935">
    <property type="entry name" value="DUF87"/>
    <property type="match status" value="1"/>
</dbReference>
<dbReference type="GO" id="GO:0043139">
    <property type="term" value="F:5'-3' DNA helicase activity"/>
    <property type="evidence" value="ECO:0007669"/>
    <property type="project" value="UniProtKB-EC"/>
</dbReference>
<organism evidence="6 7">
    <name type="scientific">Methanolobus tindarius DSM 2278</name>
    <dbReference type="NCBI Taxonomy" id="1090322"/>
    <lineage>
        <taxon>Archaea</taxon>
        <taxon>Methanobacteriati</taxon>
        <taxon>Methanobacteriota</taxon>
        <taxon>Stenosarchaea group</taxon>
        <taxon>Methanomicrobia</taxon>
        <taxon>Methanosarcinales</taxon>
        <taxon>Methanosarcinaceae</taxon>
        <taxon>Methanolobus</taxon>
    </lineage>
</organism>
<dbReference type="PANTHER" id="PTHR42957:SF1">
    <property type="entry name" value="HELICASE MJ1565-RELATED"/>
    <property type="match status" value="1"/>
</dbReference>
<dbReference type="Gene3D" id="3.40.50.300">
    <property type="entry name" value="P-loop containing nucleotide triphosphate hydrolases"/>
    <property type="match status" value="2"/>
</dbReference>
<dbReference type="RefSeq" id="WP_023844319.1">
    <property type="nucleotide sequence ID" value="NZ_AZAJ01000001.1"/>
</dbReference>
<dbReference type="InterPro" id="IPR008571">
    <property type="entry name" value="HerA-like"/>
</dbReference>
<dbReference type="STRING" id="1090322.MettiDRAFT_0596"/>